<sequence>MKAVWRGTGDIRWDEVPGPENPEPGDAIVRGNAIGTRETSDRRDEVRPTTVLDAA</sequence>
<dbReference type="RefSeq" id="WP_184692405.1">
    <property type="nucleotide sequence ID" value="NZ_JACHJN010000005.1"/>
</dbReference>
<organism evidence="2 3">
    <name type="scientific">Saccharothrix tamanrassetensis</name>
    <dbReference type="NCBI Taxonomy" id="1051531"/>
    <lineage>
        <taxon>Bacteria</taxon>
        <taxon>Bacillati</taxon>
        <taxon>Actinomycetota</taxon>
        <taxon>Actinomycetes</taxon>
        <taxon>Pseudonocardiales</taxon>
        <taxon>Pseudonocardiaceae</taxon>
        <taxon>Saccharothrix</taxon>
    </lineage>
</organism>
<dbReference type="Proteomes" id="UP000547510">
    <property type="component" value="Unassembled WGS sequence"/>
</dbReference>
<feature type="region of interest" description="Disordered" evidence="1">
    <location>
        <begin position="1"/>
        <end position="55"/>
    </location>
</feature>
<dbReference type="EMBL" id="JACHJN010000005">
    <property type="protein sequence ID" value="MBB5957185.1"/>
    <property type="molecule type" value="Genomic_DNA"/>
</dbReference>
<evidence type="ECO:0000256" key="1">
    <source>
        <dbReference type="SAM" id="MobiDB-lite"/>
    </source>
</evidence>
<name>A0A841CMF7_9PSEU</name>
<dbReference type="InterPro" id="IPR011032">
    <property type="entry name" value="GroES-like_sf"/>
</dbReference>
<evidence type="ECO:0000313" key="3">
    <source>
        <dbReference type="Proteomes" id="UP000547510"/>
    </source>
</evidence>
<reference evidence="2 3" key="1">
    <citation type="submission" date="2020-08" db="EMBL/GenBank/DDBJ databases">
        <title>Genomic Encyclopedia of Type Strains, Phase III (KMG-III): the genomes of soil and plant-associated and newly described type strains.</title>
        <authorList>
            <person name="Whitman W."/>
        </authorList>
    </citation>
    <scope>NUCLEOTIDE SEQUENCE [LARGE SCALE GENOMIC DNA]</scope>
    <source>
        <strain evidence="2 3">CECT 8640</strain>
    </source>
</reference>
<feature type="compositionally biased region" description="Basic and acidic residues" evidence="1">
    <location>
        <begin position="38"/>
        <end position="47"/>
    </location>
</feature>
<evidence type="ECO:0000313" key="2">
    <source>
        <dbReference type="EMBL" id="MBB5957185.1"/>
    </source>
</evidence>
<dbReference type="AlphaFoldDB" id="A0A841CMF7"/>
<gene>
    <name evidence="2" type="ORF">FHS29_003778</name>
</gene>
<keyword evidence="3" id="KW-1185">Reference proteome</keyword>
<comment type="caution">
    <text evidence="2">The sequence shown here is derived from an EMBL/GenBank/DDBJ whole genome shotgun (WGS) entry which is preliminary data.</text>
</comment>
<proteinExistence type="predicted"/>
<dbReference type="SUPFAM" id="SSF50129">
    <property type="entry name" value="GroES-like"/>
    <property type="match status" value="1"/>
</dbReference>
<accession>A0A841CMF7</accession>
<protein>
    <submittedName>
        <fullName evidence="2">Threonine dehydrogenase-like Zn-dependent dehydrogenase</fullName>
    </submittedName>
</protein>